<reference evidence="2" key="1">
    <citation type="submission" date="2016-10" db="EMBL/GenBank/DDBJ databases">
        <authorList>
            <person name="Wibberg D."/>
        </authorList>
    </citation>
    <scope>NUCLEOTIDE SEQUENCE [LARGE SCALE GENOMIC DNA]</scope>
</reference>
<accession>A0A1R3U5S9</accession>
<name>A0A1R3U5S9_9HYPH</name>
<dbReference type="Proteomes" id="UP000187891">
    <property type="component" value="Unassembled WGS sequence"/>
</dbReference>
<evidence type="ECO:0000313" key="2">
    <source>
        <dbReference type="Proteomes" id="UP000187891"/>
    </source>
</evidence>
<protein>
    <submittedName>
        <fullName evidence="1">Uncharacterized protein</fullName>
    </submittedName>
</protein>
<dbReference type="EMBL" id="FMUE01000022">
    <property type="protein sequence ID" value="SCX35564.1"/>
    <property type="molecule type" value="Genomic_DNA"/>
</dbReference>
<organism evidence="1 2">
    <name type="scientific">Agrobacterium rosae</name>
    <dbReference type="NCBI Taxonomy" id="1972867"/>
    <lineage>
        <taxon>Bacteria</taxon>
        <taxon>Pseudomonadati</taxon>
        <taxon>Pseudomonadota</taxon>
        <taxon>Alphaproteobacteria</taxon>
        <taxon>Hyphomicrobiales</taxon>
        <taxon>Rhizobiaceae</taxon>
        <taxon>Rhizobium/Agrobacterium group</taxon>
        <taxon>Agrobacterium</taxon>
    </lineage>
</organism>
<gene>
    <name evidence="1" type="ORF">DSM25559_5030</name>
</gene>
<proteinExistence type="predicted"/>
<sequence length="56" mass="6370">MKAVADTLGVSRSNLVERLKGRSKPRGAYHKAEDAELLPIIRRLEKHTARSRRPHP</sequence>
<evidence type="ECO:0000313" key="1">
    <source>
        <dbReference type="EMBL" id="SCX35564.1"/>
    </source>
</evidence>
<dbReference type="AlphaFoldDB" id="A0A1R3U5S9"/>
<dbReference type="STRING" id="1907666.DSM25559_5030"/>